<evidence type="ECO:0000259" key="3">
    <source>
        <dbReference type="Pfam" id="PF24883"/>
    </source>
</evidence>
<evidence type="ECO:0000313" key="5">
    <source>
        <dbReference type="Proteomes" id="UP000654918"/>
    </source>
</evidence>
<protein>
    <submittedName>
        <fullName evidence="4">Small S protein</fullName>
    </submittedName>
</protein>
<dbReference type="Proteomes" id="UP000654918">
    <property type="component" value="Unassembled WGS sequence"/>
</dbReference>
<evidence type="ECO:0000256" key="1">
    <source>
        <dbReference type="ARBA" id="ARBA00022737"/>
    </source>
</evidence>
<sequence>MDPISAFGLAVNILTVVDLSAKVIVTASEIWSSGEPTSNHDRDLVAEHLRSCCKKITGSGQKLHGKRAGGLASSISPQHDVKLREIASEVADIADDIQRSLIRRSKHGTITKTLRDPILVIWGEKKMREKTERLHTLRGELQFGVIVSLKSKLDVVALRTNDQLEKLDEMTRELVRTLLSDNENWRLDLEEHLAAIHKSVGRYVDQMEDTARQRHGELLNAILASSAHPSSIMASDFQTLTTEKVLDKLWFSRIDDRYEDISRAHRKTFEWIFSEDVELQPDCNFLKWAENGDGIYWMSGRAGTGKSTLMKFLADDVRMQKLFRLWAGDQGLVMSKYWFWDQSKDDLQKSLDGMYRGIMYELIRKEPLFAPLLFPDQFKAGRDWIRDFPTSNELKRAFRRLVSAESPPVYVALLIDGLDEYRASEQAQLDLAQSLKIAAQSKHLKIIASSRPETVFERTFKDSAKFYLHNLTCRDLELFITDKLQDHERMPYLAGIPGGEEARSQLISAAVERSEGIFLWLRLVVESLIQELDVCDQISDLRSVLDRFPRGLEALFLHMIRRMLGNSENRGLQCLWLMRRSLNVKSLQSPYITSKVGSVSTRRDTFQLTALCLEGAQMPLQTLIDLEPAKSRRFENIDTIHKMGNRLRSWCAGLLEMESGQGGGDPEISFIHRSVAEFLDLPSTRAELMDGMSEMAKEDTDFSLMKGLLALIKKKARGEIFDTNSEVWYWVELIIRLARFIGDSHEEMTIVLLLEMDRTMAVYSNEHGQTRNDWTSYYPWAVRKTKEGHGPRFFLKHLERSAGFLSIAVESGLEAPVLHMLDLPGNRRTMQASRGLPLLGSACMPPPFSIVIPGSIRPTVVARLLELGADPNQEYENIAGKRTTPWQDLLRTVSELQCRTVESARQLSRIIAMMVEHGANQHVEVELYLRRPRRRRSFGDDSAGINGLSGNADVVSMDEMARHILSAKDIISRAFIEVPKYRYVGSDEGLLGDFVPFEDVDSHWELDAETWGYTYGATYPPDAAPPPLAVADKEQIAQMGRVLLKTLDQKSATAKLGGTGREGNPQQQTASFARFRELKAKMHSRFRLKKS</sequence>
<dbReference type="AlphaFoldDB" id="A0A8H6KJN4"/>
<dbReference type="Gene3D" id="3.40.50.300">
    <property type="entry name" value="P-loop containing nucleotide triphosphate hydrolases"/>
    <property type="match status" value="1"/>
</dbReference>
<feature type="domain" description="Nephrocystin 3-like N-terminal" evidence="3">
    <location>
        <begin position="283"/>
        <end position="451"/>
    </location>
</feature>
<name>A0A8H6KJN4_9PEZI</name>
<proteinExistence type="predicted"/>
<reference evidence="4" key="1">
    <citation type="journal article" date="2020" name="Phytopathology">
        <title>Genome Sequence Resources of Colletotrichum truncatum, C. plurivorum, C. musicola, and C. sojae: Four Species Pathogenic to Soybean (Glycine max).</title>
        <authorList>
            <person name="Rogerio F."/>
            <person name="Boufleur T.R."/>
            <person name="Ciampi-Guillardi M."/>
            <person name="Sukno S.A."/>
            <person name="Thon M.R."/>
            <person name="Massola Junior N.S."/>
            <person name="Baroncelli R."/>
        </authorList>
    </citation>
    <scope>NUCLEOTIDE SEQUENCE</scope>
    <source>
        <strain evidence="4">LFN00145</strain>
    </source>
</reference>
<accession>A0A8H6KJN4</accession>
<evidence type="ECO:0000256" key="2">
    <source>
        <dbReference type="SAM" id="MobiDB-lite"/>
    </source>
</evidence>
<dbReference type="EMBL" id="WIGO01000068">
    <property type="protein sequence ID" value="KAF6832555.1"/>
    <property type="molecule type" value="Genomic_DNA"/>
</dbReference>
<dbReference type="InterPro" id="IPR056884">
    <property type="entry name" value="NPHP3-like_N"/>
</dbReference>
<organism evidence="4 5">
    <name type="scientific">Colletotrichum plurivorum</name>
    <dbReference type="NCBI Taxonomy" id="2175906"/>
    <lineage>
        <taxon>Eukaryota</taxon>
        <taxon>Fungi</taxon>
        <taxon>Dikarya</taxon>
        <taxon>Ascomycota</taxon>
        <taxon>Pezizomycotina</taxon>
        <taxon>Sordariomycetes</taxon>
        <taxon>Hypocreomycetidae</taxon>
        <taxon>Glomerellales</taxon>
        <taxon>Glomerellaceae</taxon>
        <taxon>Colletotrichum</taxon>
        <taxon>Colletotrichum orchidearum species complex</taxon>
    </lineage>
</organism>
<keyword evidence="5" id="KW-1185">Reference proteome</keyword>
<dbReference type="PANTHER" id="PTHR10039:SF5">
    <property type="entry name" value="NACHT DOMAIN-CONTAINING PROTEIN"/>
    <property type="match status" value="1"/>
</dbReference>
<keyword evidence="1" id="KW-0677">Repeat</keyword>
<evidence type="ECO:0000313" key="4">
    <source>
        <dbReference type="EMBL" id="KAF6832555.1"/>
    </source>
</evidence>
<feature type="region of interest" description="Disordered" evidence="2">
    <location>
        <begin position="1053"/>
        <end position="1072"/>
    </location>
</feature>
<dbReference type="PANTHER" id="PTHR10039">
    <property type="entry name" value="AMELOGENIN"/>
    <property type="match status" value="1"/>
</dbReference>
<dbReference type="InterPro" id="IPR027417">
    <property type="entry name" value="P-loop_NTPase"/>
</dbReference>
<comment type="caution">
    <text evidence="4">The sequence shown here is derived from an EMBL/GenBank/DDBJ whole genome shotgun (WGS) entry which is preliminary data.</text>
</comment>
<dbReference type="Pfam" id="PF24883">
    <property type="entry name" value="NPHP3_N"/>
    <property type="match status" value="1"/>
</dbReference>
<dbReference type="SUPFAM" id="SSF52540">
    <property type="entry name" value="P-loop containing nucleoside triphosphate hydrolases"/>
    <property type="match status" value="1"/>
</dbReference>
<gene>
    <name evidence="4" type="ORF">CPLU01_06097</name>
</gene>